<dbReference type="SMART" id="SM00497">
    <property type="entry name" value="IENR1"/>
    <property type="match status" value="1"/>
</dbReference>
<accession>A0A509LP93</accession>
<name>A0A509LP93_STAEP</name>
<dbReference type="Proteomes" id="UP000648077">
    <property type="component" value="Unassembled WGS sequence"/>
</dbReference>
<evidence type="ECO:0008006" key="3">
    <source>
        <dbReference type="Google" id="ProtNLM"/>
    </source>
</evidence>
<reference evidence="1" key="1">
    <citation type="submission" date="2020-08" db="EMBL/GenBank/DDBJ databases">
        <title>Changes in the skin microbiome associated with squamous cell carcinoma in transplant recipients.</title>
        <authorList>
            <person name="Zaugg J."/>
            <person name="Krueger A."/>
            <person name="Lachner N."/>
        </authorList>
    </citation>
    <scope>NUCLEOTIDE SEQUENCE</scope>
    <source>
        <strain evidence="1">R5988</strain>
    </source>
</reference>
<gene>
    <name evidence="1" type="ORF">H3963_05640</name>
</gene>
<dbReference type="Gene3D" id="1.10.10.10">
    <property type="entry name" value="Winged helix-like DNA-binding domain superfamily/Winged helix DNA-binding domain"/>
    <property type="match status" value="1"/>
</dbReference>
<dbReference type="Gene3D" id="3.90.75.20">
    <property type="match status" value="1"/>
</dbReference>
<sequence length="243" mass="28932">MKEKKLLYIWEPIYNKTTIVTKDYFKELIGNKKSISSYIANAIKKETYLPKLNCYISKEPLTVSEKRKRIAKLKFKNEIWKESNLSGLFISNEGRFRRKTLTGYTYTFPYLRKNHMTIKYQSNEYVVKRLVYQTFIGILENHERIYSKNGIKEDFRPSNLKKVSMTELGKLTGYKSKSKGIVHVSKEGKLIREFKSTREAERITLYNRQTINESCNNARKNYHSLGYRAFLWSDEYYNNVKEN</sequence>
<organism evidence="1 2">
    <name type="scientific">Staphylococcus epidermidis</name>
    <dbReference type="NCBI Taxonomy" id="1282"/>
    <lineage>
        <taxon>Bacteria</taxon>
        <taxon>Bacillati</taxon>
        <taxon>Bacillota</taxon>
        <taxon>Bacilli</taxon>
        <taxon>Bacillales</taxon>
        <taxon>Staphylococcaceae</taxon>
        <taxon>Staphylococcus</taxon>
    </lineage>
</organism>
<dbReference type="OrthoDB" id="6631788at2"/>
<evidence type="ECO:0000313" key="1">
    <source>
        <dbReference type="EMBL" id="MBF2229913.1"/>
    </source>
</evidence>
<evidence type="ECO:0000313" key="2">
    <source>
        <dbReference type="Proteomes" id="UP000648077"/>
    </source>
</evidence>
<dbReference type="EMBL" id="JACGQI010000007">
    <property type="protein sequence ID" value="MBF2229913.1"/>
    <property type="molecule type" value="Genomic_DNA"/>
</dbReference>
<protein>
    <recommendedName>
        <fullName evidence="3">NUMOD4 domain-containing protein</fullName>
    </recommendedName>
</protein>
<dbReference type="RefSeq" id="WP_002484605.1">
    <property type="nucleotide sequence ID" value="NZ_CAJUUW010000042.1"/>
</dbReference>
<proteinExistence type="predicted"/>
<dbReference type="AlphaFoldDB" id="A0A509LP93"/>
<comment type="caution">
    <text evidence="1">The sequence shown here is derived from an EMBL/GenBank/DDBJ whole genome shotgun (WGS) entry which is preliminary data.</text>
</comment>
<dbReference type="InterPro" id="IPR044925">
    <property type="entry name" value="His-Me_finger_sf"/>
</dbReference>
<dbReference type="InterPro" id="IPR036388">
    <property type="entry name" value="WH-like_DNA-bd_sf"/>
</dbReference>
<dbReference type="SUPFAM" id="SSF54060">
    <property type="entry name" value="His-Me finger endonucleases"/>
    <property type="match status" value="1"/>
</dbReference>
<dbReference type="InterPro" id="IPR003647">
    <property type="entry name" value="Intron_nuc_1_rpt"/>
</dbReference>